<dbReference type="EMBL" id="JADIMD010000118">
    <property type="protein sequence ID" value="MBO8475190.1"/>
    <property type="molecule type" value="Genomic_DNA"/>
</dbReference>
<proteinExistence type="predicted"/>
<evidence type="ECO:0000313" key="2">
    <source>
        <dbReference type="EMBL" id="MBO8475190.1"/>
    </source>
</evidence>
<feature type="transmembrane region" description="Helical" evidence="1">
    <location>
        <begin position="18"/>
        <end position="42"/>
    </location>
</feature>
<reference evidence="2" key="2">
    <citation type="journal article" date="2021" name="PeerJ">
        <title>Extensive microbial diversity within the chicken gut microbiome revealed by metagenomics and culture.</title>
        <authorList>
            <person name="Gilroy R."/>
            <person name="Ravi A."/>
            <person name="Getino M."/>
            <person name="Pursley I."/>
            <person name="Horton D.L."/>
            <person name="Alikhan N.F."/>
            <person name="Baker D."/>
            <person name="Gharbi K."/>
            <person name="Hall N."/>
            <person name="Watson M."/>
            <person name="Adriaenssens E.M."/>
            <person name="Foster-Nyarko E."/>
            <person name="Jarju S."/>
            <person name="Secka A."/>
            <person name="Antonio M."/>
            <person name="Oren A."/>
            <person name="Chaudhuri R.R."/>
            <person name="La Ragione R."/>
            <person name="Hildebrand F."/>
            <person name="Pallen M.J."/>
        </authorList>
    </citation>
    <scope>NUCLEOTIDE SEQUENCE</scope>
    <source>
        <strain evidence="2">B1-13419</strain>
    </source>
</reference>
<reference evidence="2" key="1">
    <citation type="submission" date="2020-10" db="EMBL/GenBank/DDBJ databases">
        <authorList>
            <person name="Gilroy R."/>
        </authorList>
    </citation>
    <scope>NUCLEOTIDE SEQUENCE</scope>
    <source>
        <strain evidence="2">B1-13419</strain>
    </source>
</reference>
<comment type="caution">
    <text evidence="2">The sequence shown here is derived from an EMBL/GenBank/DDBJ whole genome shotgun (WGS) entry which is preliminary data.</text>
</comment>
<dbReference type="Proteomes" id="UP000823757">
    <property type="component" value="Unassembled WGS sequence"/>
</dbReference>
<keyword evidence="1" id="KW-1133">Transmembrane helix</keyword>
<name>A0A9D9NJ22_9BACT</name>
<dbReference type="AlphaFoldDB" id="A0A9D9NJ22"/>
<evidence type="ECO:0000256" key="1">
    <source>
        <dbReference type="SAM" id="Phobius"/>
    </source>
</evidence>
<accession>A0A9D9NJ22</accession>
<evidence type="ECO:0000313" key="3">
    <source>
        <dbReference type="Proteomes" id="UP000823757"/>
    </source>
</evidence>
<organism evidence="2 3">
    <name type="scientific">Candidatus Cryptobacteroides faecigallinarum</name>
    <dbReference type="NCBI Taxonomy" id="2840763"/>
    <lineage>
        <taxon>Bacteria</taxon>
        <taxon>Pseudomonadati</taxon>
        <taxon>Bacteroidota</taxon>
        <taxon>Bacteroidia</taxon>
        <taxon>Bacteroidales</taxon>
        <taxon>Candidatus Cryptobacteroides</taxon>
    </lineage>
</organism>
<sequence length="128" mass="14517">MKTVAGILLYIWQLPQNLLGLLVVLFTMPAAVIPSDDGYVVVRSSYRMRGGISLGRYVIISARQCTTDTIRHELGHCRQSRMLGWLYLIVIGLPSVLWAWLGERIAPGKSYCWFYTEKWADRLGGVEI</sequence>
<keyword evidence="1" id="KW-0472">Membrane</keyword>
<protein>
    <submittedName>
        <fullName evidence="2">Uncharacterized protein</fullName>
    </submittedName>
</protein>
<feature type="transmembrane region" description="Helical" evidence="1">
    <location>
        <begin position="82"/>
        <end position="101"/>
    </location>
</feature>
<gene>
    <name evidence="2" type="ORF">IAB91_07875</name>
</gene>
<keyword evidence="1" id="KW-0812">Transmembrane</keyword>